<reference evidence="1 2" key="1">
    <citation type="journal article" date="2018" name="Aquat. Microb. Ecol.">
        <title>Gammaproteobacterial methanotrophs dominate.</title>
        <authorList>
            <person name="Rissanen A.J."/>
            <person name="Saarenheimo J."/>
            <person name="Tiirola M."/>
            <person name="Peura S."/>
            <person name="Aalto S.L."/>
            <person name="Karvinen A."/>
            <person name="Nykanen H."/>
        </authorList>
    </citation>
    <scope>NUCLEOTIDE SEQUENCE [LARGE SCALE GENOMIC DNA]</scope>
    <source>
        <strain evidence="1">AMbin10</strain>
    </source>
</reference>
<dbReference type="Proteomes" id="UP000249396">
    <property type="component" value="Unassembled WGS sequence"/>
</dbReference>
<name>A0A2W4RSP7_9GAMM</name>
<sequence length="86" mass="9610">MAKFASINKATVALAKLKIFIVASMTPMHQTTQFGLLGFLYRKRIPTASKTGMLLCKPFKKCSAIYLLQIAKFGIEHTILDLHILI</sequence>
<organism evidence="1 2">
    <name type="scientific">Candidatus Methylumidiphilus alinenensis</name>
    <dbReference type="NCBI Taxonomy" id="2202197"/>
    <lineage>
        <taxon>Bacteria</taxon>
        <taxon>Pseudomonadati</taxon>
        <taxon>Pseudomonadota</taxon>
        <taxon>Gammaproteobacteria</taxon>
        <taxon>Methylococcales</taxon>
        <taxon>Candidatus Methylumidiphilus</taxon>
    </lineage>
</organism>
<protein>
    <submittedName>
        <fullName evidence="1">Uncharacterized protein</fullName>
    </submittedName>
</protein>
<gene>
    <name evidence="1" type="ORF">DM484_02900</name>
</gene>
<accession>A0A2W4RSP7</accession>
<evidence type="ECO:0000313" key="2">
    <source>
        <dbReference type="Proteomes" id="UP000249396"/>
    </source>
</evidence>
<dbReference type="AlphaFoldDB" id="A0A2W4RSP7"/>
<comment type="caution">
    <text evidence="1">The sequence shown here is derived from an EMBL/GenBank/DDBJ whole genome shotgun (WGS) entry which is preliminary data.</text>
</comment>
<evidence type="ECO:0000313" key="1">
    <source>
        <dbReference type="EMBL" id="PZN84439.1"/>
    </source>
</evidence>
<dbReference type="EMBL" id="QJPH01000154">
    <property type="protein sequence ID" value="PZN84439.1"/>
    <property type="molecule type" value="Genomic_DNA"/>
</dbReference>
<proteinExistence type="predicted"/>